<dbReference type="Proteomes" id="UP000652231">
    <property type="component" value="Unassembled WGS sequence"/>
</dbReference>
<accession>A0A8J2VAE3</accession>
<reference evidence="3" key="2">
    <citation type="submission" date="2020-09" db="EMBL/GenBank/DDBJ databases">
        <authorList>
            <person name="Sun Q."/>
            <person name="Zhou Y."/>
        </authorList>
    </citation>
    <scope>NUCLEOTIDE SEQUENCE</scope>
    <source>
        <strain evidence="3">CGMCC 1.12924</strain>
    </source>
</reference>
<organism evidence="3 4">
    <name type="scientific">Planktosalinus lacus</name>
    <dbReference type="NCBI Taxonomy" id="1526573"/>
    <lineage>
        <taxon>Bacteria</taxon>
        <taxon>Pseudomonadati</taxon>
        <taxon>Bacteroidota</taxon>
        <taxon>Flavobacteriia</taxon>
        <taxon>Flavobacteriales</taxon>
        <taxon>Flavobacteriaceae</taxon>
        <taxon>Planktosalinus</taxon>
    </lineage>
</organism>
<dbReference type="Pfam" id="PF18962">
    <property type="entry name" value="Por_Secre_tail"/>
    <property type="match status" value="1"/>
</dbReference>
<sequence length="412" mass="46620">MPLKKYILYLLLFVFQGLFAQETIKTMFYNVFDFPSAPPSNRPVLLKGILDTYDPDIFMICELENEFGADLILNNSLNANGTSYERAPYFDNQSGNAELQQMMYFKSEKFSLAAIDIITTTVRDINRYRLLMNTIDQATNPLYLDIYVTHLKSSTGTSNQQLRLQMVTQLTNYLAAIDSDSYVIFAGDLNVYTASEPAYQHLLDPDNSITFADPIDAPGSWNNNASFSYLHTQSTRLSSSGFGGGAGGGLDDRFDFILLSENMFDNPEMTYVENSYKAYGNNSNCFNDRIDSPECNGLYEQSLRDNLYLMSDHLPVVMELQTDRTLSSSNFTATELITFPKGNVTSDILELKINNQVLNQLEFEIYNVLGQKINTVNNSNNQQIQIDLSGVASGMYYLKVAPYNKTYKFIKR</sequence>
<dbReference type="AlphaFoldDB" id="A0A8J2VAE3"/>
<keyword evidence="1" id="KW-0732">Signal</keyword>
<dbReference type="NCBIfam" id="TIGR04183">
    <property type="entry name" value="Por_Secre_tail"/>
    <property type="match status" value="1"/>
</dbReference>
<evidence type="ECO:0000259" key="2">
    <source>
        <dbReference type="Pfam" id="PF18962"/>
    </source>
</evidence>
<comment type="caution">
    <text evidence="3">The sequence shown here is derived from an EMBL/GenBank/DDBJ whole genome shotgun (WGS) entry which is preliminary data.</text>
</comment>
<evidence type="ECO:0000256" key="1">
    <source>
        <dbReference type="ARBA" id="ARBA00022729"/>
    </source>
</evidence>
<dbReference type="EMBL" id="BMGK01000005">
    <property type="protein sequence ID" value="GGD91114.1"/>
    <property type="molecule type" value="Genomic_DNA"/>
</dbReference>
<evidence type="ECO:0000313" key="3">
    <source>
        <dbReference type="EMBL" id="GGD91114.1"/>
    </source>
</evidence>
<proteinExistence type="predicted"/>
<feature type="domain" description="Secretion system C-terminal sorting" evidence="2">
    <location>
        <begin position="345"/>
        <end position="407"/>
    </location>
</feature>
<dbReference type="InterPro" id="IPR026444">
    <property type="entry name" value="Secre_tail"/>
</dbReference>
<protein>
    <recommendedName>
        <fullName evidence="2">Secretion system C-terminal sorting domain-containing protein</fullName>
    </recommendedName>
</protein>
<keyword evidence="4" id="KW-1185">Reference proteome</keyword>
<dbReference type="Gene3D" id="3.60.10.10">
    <property type="entry name" value="Endonuclease/exonuclease/phosphatase"/>
    <property type="match status" value="1"/>
</dbReference>
<dbReference type="RefSeq" id="WP_188440896.1">
    <property type="nucleotide sequence ID" value="NZ_BMGK01000005.1"/>
</dbReference>
<dbReference type="SUPFAM" id="SSF56219">
    <property type="entry name" value="DNase I-like"/>
    <property type="match status" value="1"/>
</dbReference>
<reference evidence="3" key="1">
    <citation type="journal article" date="2014" name="Int. J. Syst. Evol. Microbiol.">
        <title>Complete genome sequence of Corynebacterium casei LMG S-19264T (=DSM 44701T), isolated from a smear-ripened cheese.</title>
        <authorList>
            <consortium name="US DOE Joint Genome Institute (JGI-PGF)"/>
            <person name="Walter F."/>
            <person name="Albersmeier A."/>
            <person name="Kalinowski J."/>
            <person name="Ruckert C."/>
        </authorList>
    </citation>
    <scope>NUCLEOTIDE SEQUENCE</scope>
    <source>
        <strain evidence="3">CGMCC 1.12924</strain>
    </source>
</reference>
<name>A0A8J2VAE3_9FLAO</name>
<dbReference type="InterPro" id="IPR036691">
    <property type="entry name" value="Endo/exonu/phosph_ase_sf"/>
</dbReference>
<evidence type="ECO:0000313" key="4">
    <source>
        <dbReference type="Proteomes" id="UP000652231"/>
    </source>
</evidence>
<gene>
    <name evidence="3" type="ORF">GCM10011312_13620</name>
</gene>